<accession>A0A0F8ZE38</accession>
<protein>
    <submittedName>
        <fullName evidence="1">Uncharacterized protein</fullName>
    </submittedName>
</protein>
<comment type="caution">
    <text evidence="1">The sequence shown here is derived from an EMBL/GenBank/DDBJ whole genome shotgun (WGS) entry which is preliminary data.</text>
</comment>
<gene>
    <name evidence="1" type="ORF">LCGC14_2706690</name>
</gene>
<reference evidence="1" key="1">
    <citation type="journal article" date="2015" name="Nature">
        <title>Complex archaea that bridge the gap between prokaryotes and eukaryotes.</title>
        <authorList>
            <person name="Spang A."/>
            <person name="Saw J.H."/>
            <person name="Jorgensen S.L."/>
            <person name="Zaremba-Niedzwiedzka K."/>
            <person name="Martijn J."/>
            <person name="Lind A.E."/>
            <person name="van Eijk R."/>
            <person name="Schleper C."/>
            <person name="Guy L."/>
            <person name="Ettema T.J."/>
        </authorList>
    </citation>
    <scope>NUCLEOTIDE SEQUENCE</scope>
</reference>
<sequence>MPAVIRAYDHHGKVSVCDETCYTTDKPRRQCICRGLNTGVGFVQAVRNVTKHNAGLTQALHLKYPQIFFLIMSDTSCTSQKQRKRGSDSVQPET</sequence>
<evidence type="ECO:0000313" key="1">
    <source>
        <dbReference type="EMBL" id="KKK92062.1"/>
    </source>
</evidence>
<proteinExistence type="predicted"/>
<organism evidence="1">
    <name type="scientific">marine sediment metagenome</name>
    <dbReference type="NCBI Taxonomy" id="412755"/>
    <lineage>
        <taxon>unclassified sequences</taxon>
        <taxon>metagenomes</taxon>
        <taxon>ecological metagenomes</taxon>
    </lineage>
</organism>
<dbReference type="EMBL" id="LAZR01048381">
    <property type="protein sequence ID" value="KKK92062.1"/>
    <property type="molecule type" value="Genomic_DNA"/>
</dbReference>
<dbReference type="AlphaFoldDB" id="A0A0F8ZE38"/>
<name>A0A0F8ZE38_9ZZZZ</name>